<evidence type="ECO:0000313" key="2">
    <source>
        <dbReference type="Proteomes" id="UP000093186"/>
    </source>
</evidence>
<organism evidence="1 2">
    <name type="scientific">Tenacibaculum soleae</name>
    <dbReference type="NCBI Taxonomy" id="447689"/>
    <lineage>
        <taxon>Bacteria</taxon>
        <taxon>Pseudomonadati</taxon>
        <taxon>Bacteroidota</taxon>
        <taxon>Flavobacteriia</taxon>
        <taxon>Flavobacteriales</taxon>
        <taxon>Flavobacteriaceae</taxon>
        <taxon>Tenacibaculum</taxon>
    </lineage>
</organism>
<dbReference type="EMBL" id="MAKX01000001">
    <property type="protein sequence ID" value="OCK43935.1"/>
    <property type="molecule type" value="Genomic_DNA"/>
</dbReference>
<sequence>MNLNFLLLLCFFLVNYQDVTPDYVVKYHSVLSKKDELRYIETYQENKDINIHAYVISLQMKQAKYKTFPWSKLSIFNKEKKRLDELIKTHPNNIHLRYVRLVIQEKTPKILGYNKKIQEDKSFLKIMLKKKDSSDYLDKFIIKNTSL</sequence>
<accession>A0A1B9Y289</accession>
<evidence type="ECO:0000313" key="1">
    <source>
        <dbReference type="EMBL" id="OCK43935.1"/>
    </source>
</evidence>
<dbReference type="RefSeq" id="WP_068702803.1">
    <property type="nucleotide sequence ID" value="NZ_MAKX01000001.1"/>
</dbReference>
<dbReference type="STRING" id="447689.BA195_04370"/>
<protein>
    <submittedName>
        <fullName evidence="1">Uncharacterized protein</fullName>
    </submittedName>
</protein>
<reference evidence="1 2" key="1">
    <citation type="submission" date="2016-06" db="EMBL/GenBank/DDBJ databases">
        <title>Draft Genome Sequence of Tenacibaculum soleae UCD-KL19.</title>
        <authorList>
            <person name="Eisen J.A."/>
            <person name="Coil D.A."/>
            <person name="Lujan K.M."/>
        </authorList>
    </citation>
    <scope>NUCLEOTIDE SEQUENCE [LARGE SCALE GENOMIC DNA]</scope>
    <source>
        <strain evidence="1 2">UCD-KL19</strain>
    </source>
</reference>
<keyword evidence="2" id="KW-1185">Reference proteome</keyword>
<proteinExistence type="predicted"/>
<dbReference type="OrthoDB" id="663842at2"/>
<name>A0A1B9Y289_9FLAO</name>
<gene>
    <name evidence="1" type="ORF">BA195_04370</name>
</gene>
<dbReference type="Proteomes" id="UP000093186">
    <property type="component" value="Unassembled WGS sequence"/>
</dbReference>
<dbReference type="AlphaFoldDB" id="A0A1B9Y289"/>
<comment type="caution">
    <text evidence="1">The sequence shown here is derived from an EMBL/GenBank/DDBJ whole genome shotgun (WGS) entry which is preliminary data.</text>
</comment>